<evidence type="ECO:0000313" key="12">
    <source>
        <dbReference type="Proteomes" id="UP001177140"/>
    </source>
</evidence>
<reference evidence="11" key="1">
    <citation type="submission" date="2022-03" db="EMBL/GenBank/DDBJ databases">
        <title>A functionally conserved STORR gene fusion in Papaver species that diverged 16.8 million years ago.</title>
        <authorList>
            <person name="Catania T."/>
        </authorList>
    </citation>
    <scope>NUCLEOTIDE SEQUENCE</scope>
    <source>
        <strain evidence="11">S-191538</strain>
    </source>
</reference>
<comment type="caution">
    <text evidence="8">Lacks conserved residue(s) required for the propagation of feature annotation.</text>
</comment>
<gene>
    <name evidence="11" type="ORF">MKW94_022769</name>
</gene>
<evidence type="ECO:0000256" key="8">
    <source>
        <dbReference type="PROSITE-ProRule" id="PRU00706"/>
    </source>
</evidence>
<keyword evidence="12" id="KW-1185">Reference proteome</keyword>
<evidence type="ECO:0000259" key="10">
    <source>
        <dbReference type="SMART" id="SM00562"/>
    </source>
</evidence>
<dbReference type="PANTHER" id="PTHR46161">
    <property type="entry name" value="NUCLEOSIDE DIPHOSPHATE KINASE"/>
    <property type="match status" value="1"/>
</dbReference>
<evidence type="ECO:0000256" key="2">
    <source>
        <dbReference type="ARBA" id="ARBA00000937"/>
    </source>
</evidence>
<evidence type="ECO:0000256" key="9">
    <source>
        <dbReference type="RuleBase" id="RU004011"/>
    </source>
</evidence>
<dbReference type="PANTHER" id="PTHR46161:SF3">
    <property type="entry name" value="NUCLEOSIDE DIPHOSPHATE KINASE DDB_G0292928-RELATED"/>
    <property type="match status" value="1"/>
</dbReference>
<dbReference type="GO" id="GO:0004550">
    <property type="term" value="F:nucleoside diphosphate kinase activity"/>
    <property type="evidence" value="ECO:0007669"/>
    <property type="project" value="UniProtKB-EC"/>
</dbReference>
<accession>A0AA41VPG6</accession>
<evidence type="ECO:0000256" key="3">
    <source>
        <dbReference type="ARBA" id="ARBA00008142"/>
    </source>
</evidence>
<proteinExistence type="inferred from homology"/>
<dbReference type="SUPFAM" id="SSF54919">
    <property type="entry name" value="Nucleoside diphosphate kinase, NDK"/>
    <property type="match status" value="1"/>
</dbReference>
<keyword evidence="6" id="KW-0418">Kinase</keyword>
<evidence type="ECO:0000313" key="11">
    <source>
        <dbReference type="EMBL" id="MCL7044813.1"/>
    </source>
</evidence>
<dbReference type="Proteomes" id="UP001177140">
    <property type="component" value="Unassembled WGS sequence"/>
</dbReference>
<dbReference type="SMART" id="SM00562">
    <property type="entry name" value="NDK"/>
    <property type="match status" value="1"/>
</dbReference>
<dbReference type="InterPro" id="IPR034907">
    <property type="entry name" value="NDK-like_dom"/>
</dbReference>
<dbReference type="InterPro" id="IPR036850">
    <property type="entry name" value="NDK-like_dom_sf"/>
</dbReference>
<dbReference type="AlphaFoldDB" id="A0AA41VPG6"/>
<feature type="domain" description="Nucleoside diphosphate kinase-like" evidence="10">
    <location>
        <begin position="1"/>
        <end position="101"/>
    </location>
</feature>
<evidence type="ECO:0000256" key="6">
    <source>
        <dbReference type="ARBA" id="ARBA00022777"/>
    </source>
</evidence>
<dbReference type="GO" id="GO:0005524">
    <property type="term" value="F:ATP binding"/>
    <property type="evidence" value="ECO:0007669"/>
    <property type="project" value="UniProtKB-KW"/>
</dbReference>
<dbReference type="PROSITE" id="PS51374">
    <property type="entry name" value="NDPK_LIKE"/>
    <property type="match status" value="1"/>
</dbReference>
<evidence type="ECO:0000256" key="1">
    <source>
        <dbReference type="ARBA" id="ARBA00000082"/>
    </source>
</evidence>
<keyword evidence="5" id="KW-0547">Nucleotide-binding</keyword>
<keyword evidence="7" id="KW-0067">ATP-binding</keyword>
<evidence type="ECO:0000256" key="5">
    <source>
        <dbReference type="ARBA" id="ARBA00022741"/>
    </source>
</evidence>
<dbReference type="GO" id="GO:0006241">
    <property type="term" value="P:CTP biosynthetic process"/>
    <property type="evidence" value="ECO:0007669"/>
    <property type="project" value="InterPro"/>
</dbReference>
<dbReference type="EMBL" id="JAJJMA010262341">
    <property type="protein sequence ID" value="MCL7044813.1"/>
    <property type="molecule type" value="Genomic_DNA"/>
</dbReference>
<dbReference type="Gene3D" id="3.30.70.141">
    <property type="entry name" value="Nucleoside diphosphate kinase-like domain"/>
    <property type="match status" value="1"/>
</dbReference>
<comment type="similarity">
    <text evidence="3 8 9">Belongs to the NDK family.</text>
</comment>
<evidence type="ECO:0000256" key="4">
    <source>
        <dbReference type="ARBA" id="ARBA00022679"/>
    </source>
</evidence>
<dbReference type="InterPro" id="IPR001564">
    <property type="entry name" value="Nucleoside_diP_kinase"/>
</dbReference>
<dbReference type="Pfam" id="PF00334">
    <property type="entry name" value="NDK"/>
    <property type="match status" value="1"/>
</dbReference>
<comment type="caution">
    <text evidence="11">The sequence shown here is derived from an EMBL/GenBank/DDBJ whole genome shotgun (WGS) entry which is preliminary data.</text>
</comment>
<keyword evidence="4" id="KW-0808">Transferase</keyword>
<evidence type="ECO:0000256" key="7">
    <source>
        <dbReference type="ARBA" id="ARBA00022840"/>
    </source>
</evidence>
<organism evidence="11 12">
    <name type="scientific">Papaver nudicaule</name>
    <name type="common">Iceland poppy</name>
    <dbReference type="NCBI Taxonomy" id="74823"/>
    <lineage>
        <taxon>Eukaryota</taxon>
        <taxon>Viridiplantae</taxon>
        <taxon>Streptophyta</taxon>
        <taxon>Embryophyta</taxon>
        <taxon>Tracheophyta</taxon>
        <taxon>Spermatophyta</taxon>
        <taxon>Magnoliopsida</taxon>
        <taxon>Ranunculales</taxon>
        <taxon>Papaveraceae</taxon>
        <taxon>Papaveroideae</taxon>
        <taxon>Papaver</taxon>
    </lineage>
</organism>
<comment type="catalytic activity">
    <reaction evidence="1">
        <text>a 2'-deoxyribonucleoside 5'-diphosphate + ATP = a 2'-deoxyribonucleoside 5'-triphosphate + ADP</text>
        <dbReference type="Rhea" id="RHEA:44640"/>
        <dbReference type="ChEBI" id="CHEBI:30616"/>
        <dbReference type="ChEBI" id="CHEBI:61560"/>
        <dbReference type="ChEBI" id="CHEBI:73316"/>
        <dbReference type="ChEBI" id="CHEBI:456216"/>
        <dbReference type="EC" id="2.7.4.6"/>
    </reaction>
</comment>
<protein>
    <recommendedName>
        <fullName evidence="10">Nucleoside diphosphate kinase-like domain-containing protein</fullName>
    </recommendedName>
</protein>
<comment type="catalytic activity">
    <reaction evidence="2">
        <text>a ribonucleoside 5'-diphosphate + ATP = a ribonucleoside 5'-triphosphate + ADP</text>
        <dbReference type="Rhea" id="RHEA:18113"/>
        <dbReference type="ChEBI" id="CHEBI:30616"/>
        <dbReference type="ChEBI" id="CHEBI:57930"/>
        <dbReference type="ChEBI" id="CHEBI:61557"/>
        <dbReference type="ChEBI" id="CHEBI:456216"/>
        <dbReference type="EC" id="2.7.4.6"/>
    </reaction>
</comment>
<dbReference type="PRINTS" id="PR01243">
    <property type="entry name" value="NUCDPKINASE"/>
</dbReference>
<name>A0AA41VPG6_PAPNU</name>
<dbReference type="GO" id="GO:0006183">
    <property type="term" value="P:GTP biosynthetic process"/>
    <property type="evidence" value="ECO:0007669"/>
    <property type="project" value="InterPro"/>
</dbReference>
<sequence>MILEANFSILREITIQLDENLARIFYIEHSGRVVVMVLEKEDAVVDWRALIGSMDASKAKVQCIRAMCGLDMVRNCVHCSDSPQSAAREVSFFFGEVPSSGQFLSFSVHMGNYKFVCCCYPDIRFRCYCL</sequence>
<dbReference type="GO" id="GO:0006228">
    <property type="term" value="P:UTP biosynthetic process"/>
    <property type="evidence" value="ECO:0007669"/>
    <property type="project" value="InterPro"/>
</dbReference>